<dbReference type="OrthoDB" id="5380150at2"/>
<evidence type="ECO:0000313" key="3">
    <source>
        <dbReference type="Proteomes" id="UP000267368"/>
    </source>
</evidence>
<dbReference type="Gene3D" id="3.60.21.10">
    <property type="match status" value="1"/>
</dbReference>
<accession>A0A3N0AG21</accession>
<dbReference type="Pfam" id="PF00149">
    <property type="entry name" value="Metallophos"/>
    <property type="match status" value="1"/>
</dbReference>
<dbReference type="GO" id="GO:0016787">
    <property type="term" value="F:hydrolase activity"/>
    <property type="evidence" value="ECO:0007669"/>
    <property type="project" value="InterPro"/>
</dbReference>
<dbReference type="Proteomes" id="UP000267368">
    <property type="component" value="Unassembled WGS sequence"/>
</dbReference>
<reference evidence="3" key="1">
    <citation type="submission" date="2018-05" db="EMBL/GenBank/DDBJ databases">
        <title>Genome Sequencing of selected type strains of the family Eggerthellaceae.</title>
        <authorList>
            <person name="Danylec N."/>
            <person name="Stoll D.A."/>
            <person name="Doetsch A."/>
            <person name="Huch M."/>
        </authorList>
    </citation>
    <scope>NUCLEOTIDE SEQUENCE [LARGE SCALE GENOMIC DNA]</scope>
    <source>
        <strain evidence="3">DSM 17537</strain>
    </source>
</reference>
<dbReference type="SUPFAM" id="SSF56300">
    <property type="entry name" value="Metallo-dependent phosphatases"/>
    <property type="match status" value="1"/>
</dbReference>
<evidence type="ECO:0000313" key="2">
    <source>
        <dbReference type="EMBL" id="RNL20758.1"/>
    </source>
</evidence>
<sequence>MANRVFITGDTHGPSEIGRLNKTFAVGRELDKDDYLVICGDFGLVWADRSKYAYWLRWLDKKPFTTLFVDGNHENFDMLESMPVEQWHGGAVHRVNDSVIHLMRGQVFDIAGRSFFCMGGARSVDKARRTPHISWWPQEIPSPEERDAACAALDARGWQVDYVLTHCAARNVQRLLNPTYENDELTCFLEDVERRLDYRRWFFGHYHEDRPVGERQTAIFEDVVEIVPGDAGDLVRHVYRAEETGPAPAR</sequence>
<protein>
    <submittedName>
        <fullName evidence="2">Serine/threonine protein phosphatase</fullName>
    </submittedName>
</protein>
<dbReference type="InterPro" id="IPR029052">
    <property type="entry name" value="Metallo-depent_PP-like"/>
</dbReference>
<gene>
    <name evidence="2" type="ORF">DMP07_04040</name>
</gene>
<keyword evidence="3" id="KW-1185">Reference proteome</keyword>
<proteinExistence type="predicted"/>
<name>A0A3N0AG21_9ACTN</name>
<dbReference type="InterPro" id="IPR004843">
    <property type="entry name" value="Calcineurin-like_PHP"/>
</dbReference>
<comment type="caution">
    <text evidence="2">The sequence shown here is derived from an EMBL/GenBank/DDBJ whole genome shotgun (WGS) entry which is preliminary data.</text>
</comment>
<dbReference type="EMBL" id="QICB01000002">
    <property type="protein sequence ID" value="RNL20758.1"/>
    <property type="molecule type" value="Genomic_DNA"/>
</dbReference>
<dbReference type="CDD" id="cd00838">
    <property type="entry name" value="MPP_superfamily"/>
    <property type="match status" value="1"/>
</dbReference>
<feature type="domain" description="Calcineurin-like phosphoesterase" evidence="1">
    <location>
        <begin position="4"/>
        <end position="208"/>
    </location>
</feature>
<organism evidence="2 3">
    <name type="scientific">Slackia faecicanis</name>
    <dbReference type="NCBI Taxonomy" id="255723"/>
    <lineage>
        <taxon>Bacteria</taxon>
        <taxon>Bacillati</taxon>
        <taxon>Actinomycetota</taxon>
        <taxon>Coriobacteriia</taxon>
        <taxon>Eggerthellales</taxon>
        <taxon>Eggerthellaceae</taxon>
        <taxon>Slackia</taxon>
    </lineage>
</organism>
<evidence type="ECO:0000259" key="1">
    <source>
        <dbReference type="Pfam" id="PF00149"/>
    </source>
</evidence>
<dbReference type="AlphaFoldDB" id="A0A3N0AG21"/>